<feature type="region of interest" description="Disordered" evidence="1">
    <location>
        <begin position="227"/>
        <end position="308"/>
    </location>
</feature>
<feature type="compositionally biased region" description="Polar residues" evidence="1">
    <location>
        <begin position="50"/>
        <end position="59"/>
    </location>
</feature>
<protein>
    <submittedName>
        <fullName evidence="2">Uncharacterized protein</fullName>
    </submittedName>
</protein>
<feature type="compositionally biased region" description="Basic and acidic residues" evidence="1">
    <location>
        <begin position="699"/>
        <end position="709"/>
    </location>
</feature>
<sequence>MHSDLIPMNDDSSTYCSRITPNSASPARTPEQPSLMSKQESPRTLGGHPVSSTRNSNYDSARAGEGPAPGAGKGETTTYNSVSRVVWKNSSCGQKSTGAPAQTHVQDYRSREHNEHERVCHTDDEDRASSIQFALVDPGSPLSRTISDGSIVFRGDTSSPLHRDTTALGHSESRKSPTADETMMGTSSSCPPHNCGGRRSTNGRCRPSRLVEPVIFRDTACDWSQLQNRGSTGTASFDDDNRTDRNFRSCKGSSMSSTGSGRNGQGPIRYEVHRRVHPGEKPIRNRDDGSDLKGYKKPSISTACGSRNYGARGRLEHHREQKCGSGNGQGYSCWDARNSEDASWRSSDRDNIELAYRKRNHHPPSHEWPSPRNGEPVRVSPRRQIGATRSPSREKTEVGMVITSPGLELFKHYRRKSSPMRVRRKHRVQLLQLIEEELDQVRRGIREVDMELEDAMLRNPFERLYHMNNRRDRDERRSRLLLYLSLENARNYLICEDDEVEEMRRAQQREYLLYREEMFDRLYQDSPSRYAAKREESTPCKRRAVSTETDNSLFERLYKDGERYRMSLKKKSDQLAKEKEEHELNALLYNRISARLELEKPRGRLRTPQEKEERARHIHQKLISEPEKLREYLSPRRLKKGDEEMLAQRLGRKGDTDWERVRQNNIRLEMAACTFKPQTNRSGKRSPSAAMGSYSKATKAWERKKKDFVDNDAVSPGASPRRSQSRVQKRACEKLYSSAANRAT</sequence>
<feature type="compositionally biased region" description="Basic and acidic residues" evidence="1">
    <location>
        <begin position="270"/>
        <end position="294"/>
    </location>
</feature>
<feature type="compositionally biased region" description="Polar residues" evidence="1">
    <location>
        <begin position="90"/>
        <end position="105"/>
    </location>
</feature>
<evidence type="ECO:0000313" key="2">
    <source>
        <dbReference type="EMBL" id="CCC51534.1"/>
    </source>
</evidence>
<organism evidence="2">
    <name type="scientific">Trypanosoma vivax (strain Y486)</name>
    <dbReference type="NCBI Taxonomy" id="1055687"/>
    <lineage>
        <taxon>Eukaryota</taxon>
        <taxon>Discoba</taxon>
        <taxon>Euglenozoa</taxon>
        <taxon>Kinetoplastea</taxon>
        <taxon>Metakinetoplastina</taxon>
        <taxon>Trypanosomatida</taxon>
        <taxon>Trypanosomatidae</taxon>
        <taxon>Trypanosoma</taxon>
        <taxon>Duttonella</taxon>
    </lineage>
</organism>
<feature type="region of interest" description="Disordered" evidence="1">
    <location>
        <begin position="1"/>
        <end position="77"/>
    </location>
</feature>
<dbReference type="EMBL" id="HE573026">
    <property type="protein sequence ID" value="CCC51534.1"/>
    <property type="molecule type" value="Genomic_DNA"/>
</dbReference>
<feature type="compositionally biased region" description="Basic and acidic residues" evidence="1">
    <location>
        <begin position="161"/>
        <end position="178"/>
    </location>
</feature>
<evidence type="ECO:0000256" key="1">
    <source>
        <dbReference type="SAM" id="MobiDB-lite"/>
    </source>
</evidence>
<feature type="region of interest" description="Disordered" evidence="1">
    <location>
        <begin position="676"/>
        <end position="744"/>
    </location>
</feature>
<feature type="region of interest" description="Disordered" evidence="1">
    <location>
        <begin position="90"/>
        <end position="115"/>
    </location>
</feature>
<dbReference type="AlphaFoldDB" id="G0U6N0"/>
<name>G0U6N0_TRYVY</name>
<feature type="compositionally biased region" description="Polar residues" evidence="1">
    <location>
        <begin position="10"/>
        <end position="39"/>
    </location>
</feature>
<feature type="region of interest" description="Disordered" evidence="1">
    <location>
        <begin position="151"/>
        <end position="204"/>
    </location>
</feature>
<feature type="compositionally biased region" description="Basic and acidic residues" evidence="1">
    <location>
        <begin position="106"/>
        <end position="115"/>
    </location>
</feature>
<gene>
    <name evidence="2" type="ORF">TVY486_1005850</name>
</gene>
<feature type="compositionally biased region" description="Low complexity" evidence="1">
    <location>
        <begin position="249"/>
        <end position="260"/>
    </location>
</feature>
<reference evidence="2" key="1">
    <citation type="journal article" date="2012" name="Proc. Natl. Acad. Sci. U.S.A.">
        <title>Antigenic diversity is generated by distinct evolutionary mechanisms in African trypanosome species.</title>
        <authorList>
            <person name="Jackson A.P."/>
            <person name="Berry A."/>
            <person name="Aslett M."/>
            <person name="Allison H.C."/>
            <person name="Burton P."/>
            <person name="Vavrova-Anderson J."/>
            <person name="Brown R."/>
            <person name="Browne H."/>
            <person name="Corton N."/>
            <person name="Hauser H."/>
            <person name="Gamble J."/>
            <person name="Gilderthorp R."/>
            <person name="Marcello L."/>
            <person name="McQuillan J."/>
            <person name="Otto T.D."/>
            <person name="Quail M.A."/>
            <person name="Sanders M.J."/>
            <person name="van Tonder A."/>
            <person name="Ginger M.L."/>
            <person name="Field M.C."/>
            <person name="Barry J.D."/>
            <person name="Hertz-Fowler C."/>
            <person name="Berriman M."/>
        </authorList>
    </citation>
    <scope>NUCLEOTIDE SEQUENCE</scope>
    <source>
        <strain evidence="2">Y486</strain>
    </source>
</reference>
<feature type="region of interest" description="Disordered" evidence="1">
    <location>
        <begin position="359"/>
        <end position="379"/>
    </location>
</feature>
<accession>G0U6N0</accession>
<feature type="non-terminal residue" evidence="2">
    <location>
        <position position="744"/>
    </location>
</feature>
<proteinExistence type="predicted"/>